<organism evidence="1 2">
    <name type="scientific">Teladorsagia circumcincta</name>
    <name type="common">Brown stomach worm</name>
    <name type="synonym">Ostertagia circumcincta</name>
    <dbReference type="NCBI Taxonomy" id="45464"/>
    <lineage>
        <taxon>Eukaryota</taxon>
        <taxon>Metazoa</taxon>
        <taxon>Ecdysozoa</taxon>
        <taxon>Nematoda</taxon>
        <taxon>Chromadorea</taxon>
        <taxon>Rhabditida</taxon>
        <taxon>Rhabditina</taxon>
        <taxon>Rhabditomorpha</taxon>
        <taxon>Strongyloidea</taxon>
        <taxon>Trichostrongylidae</taxon>
        <taxon>Teladorsagia</taxon>
    </lineage>
</organism>
<evidence type="ECO:0000313" key="2">
    <source>
        <dbReference type="Proteomes" id="UP000230423"/>
    </source>
</evidence>
<sequence>MVATLSYHLGSTLFTIVDVAQCLYTIQKFCFDFAAAFEFIEPDRLLTTAAKAQCKSTYTSIAKAFSAPGLKFSSI</sequence>
<accession>A0A2G9TV52</accession>
<proteinExistence type="predicted"/>
<dbReference type="Proteomes" id="UP000230423">
    <property type="component" value="Unassembled WGS sequence"/>
</dbReference>
<dbReference type="AlphaFoldDB" id="A0A2G9TV52"/>
<dbReference type="EMBL" id="KZ352922">
    <property type="protein sequence ID" value="PIO61854.1"/>
    <property type="molecule type" value="Genomic_DNA"/>
</dbReference>
<gene>
    <name evidence="1" type="ORF">TELCIR_16607</name>
</gene>
<evidence type="ECO:0000313" key="1">
    <source>
        <dbReference type="EMBL" id="PIO61854.1"/>
    </source>
</evidence>
<keyword evidence="2" id="KW-1185">Reference proteome</keyword>
<protein>
    <submittedName>
        <fullName evidence="1">Uncharacterized protein</fullName>
    </submittedName>
</protein>
<reference evidence="1 2" key="1">
    <citation type="submission" date="2015-09" db="EMBL/GenBank/DDBJ databases">
        <title>Draft genome of the parasitic nematode Teladorsagia circumcincta isolate WARC Sus (inbred).</title>
        <authorList>
            <person name="Mitreva M."/>
        </authorList>
    </citation>
    <scope>NUCLEOTIDE SEQUENCE [LARGE SCALE GENOMIC DNA]</scope>
    <source>
        <strain evidence="1 2">S</strain>
    </source>
</reference>
<name>A0A2G9TV52_TELCI</name>
<dbReference type="OrthoDB" id="5832279at2759"/>